<protein>
    <recommendedName>
        <fullName evidence="4">ATP-grasp domain-containing protein</fullName>
    </recommendedName>
</protein>
<name>A0ABW1H100_9ACTN</name>
<proteinExistence type="predicted"/>
<reference evidence="3" key="1">
    <citation type="journal article" date="2019" name="Int. J. Syst. Evol. Microbiol.">
        <title>The Global Catalogue of Microorganisms (GCM) 10K type strain sequencing project: providing services to taxonomists for standard genome sequencing and annotation.</title>
        <authorList>
            <consortium name="The Broad Institute Genomics Platform"/>
            <consortium name="The Broad Institute Genome Sequencing Center for Infectious Disease"/>
            <person name="Wu L."/>
            <person name="Ma J."/>
        </authorList>
    </citation>
    <scope>NUCLEOTIDE SEQUENCE [LARGE SCALE GENOMIC DNA]</scope>
    <source>
        <strain evidence="3">CGMCC 4.7144</strain>
    </source>
</reference>
<dbReference type="Gene3D" id="3.30.470.20">
    <property type="entry name" value="ATP-grasp fold, B domain"/>
    <property type="match status" value="1"/>
</dbReference>
<dbReference type="SUPFAM" id="SSF56059">
    <property type="entry name" value="Glutathione synthetase ATP-binding domain-like"/>
    <property type="match status" value="1"/>
</dbReference>
<accession>A0ABW1H100</accession>
<sequence>MTRILMLTDYRGTFYSTARTRHGLCTMDVDRIVAYFTRAGLEPEVTRFADLDLSDDLRGVPVLYTSSEDRGLHYKSWIEDLVLSLETAGAQTIPGYRYLRAHHNKVMMEALRTRLFPQDARFLGTRTFGTYEELAATELDGPWPKVLKSAYGAGSQFVARATDRRELLRTARTLSETQDRGEAVREHGRRLLRRDHHPRSLHRQKFLVQAMVPGLTGDFKVLRMGERYYTLYRRNRPGDFRASGSGDFDVRDMAGVDRDALLDYAEQVSDALGTPLTSLDIAHDGDRFHLIEFQCLHFGTVTAEKSTGYHLRAGDTWRHIEDECDIEAVFCEAIVGHLRRSGPPLPRQSHEAATSARSVAPRPASH</sequence>
<gene>
    <name evidence="2" type="ORF">ACFQGL_02905</name>
</gene>
<evidence type="ECO:0000313" key="2">
    <source>
        <dbReference type="EMBL" id="MFC5922291.1"/>
    </source>
</evidence>
<comment type="caution">
    <text evidence="2">The sequence shown here is derived from an EMBL/GenBank/DDBJ whole genome shotgun (WGS) entry which is preliminary data.</text>
</comment>
<organism evidence="2 3">
    <name type="scientific">Micromonospora vulcania</name>
    <dbReference type="NCBI Taxonomy" id="1441873"/>
    <lineage>
        <taxon>Bacteria</taxon>
        <taxon>Bacillati</taxon>
        <taxon>Actinomycetota</taxon>
        <taxon>Actinomycetes</taxon>
        <taxon>Micromonosporales</taxon>
        <taxon>Micromonosporaceae</taxon>
        <taxon>Micromonospora</taxon>
    </lineage>
</organism>
<evidence type="ECO:0008006" key="4">
    <source>
        <dbReference type="Google" id="ProtNLM"/>
    </source>
</evidence>
<dbReference type="EMBL" id="JBHSQS010000002">
    <property type="protein sequence ID" value="MFC5922291.1"/>
    <property type="molecule type" value="Genomic_DNA"/>
</dbReference>
<dbReference type="RefSeq" id="WP_377504869.1">
    <property type="nucleotide sequence ID" value="NZ_JBHSQS010000002.1"/>
</dbReference>
<evidence type="ECO:0000313" key="3">
    <source>
        <dbReference type="Proteomes" id="UP001596226"/>
    </source>
</evidence>
<evidence type="ECO:0000256" key="1">
    <source>
        <dbReference type="SAM" id="MobiDB-lite"/>
    </source>
</evidence>
<feature type="region of interest" description="Disordered" evidence="1">
    <location>
        <begin position="342"/>
        <end position="366"/>
    </location>
</feature>
<keyword evidence="3" id="KW-1185">Reference proteome</keyword>
<dbReference type="Proteomes" id="UP001596226">
    <property type="component" value="Unassembled WGS sequence"/>
</dbReference>